<dbReference type="InterPro" id="IPR002477">
    <property type="entry name" value="Peptidoglycan-bd-like"/>
</dbReference>
<feature type="signal peptide" evidence="1">
    <location>
        <begin position="1"/>
        <end position="30"/>
    </location>
</feature>
<dbReference type="InterPro" id="IPR036365">
    <property type="entry name" value="PGBD-like_sf"/>
</dbReference>
<dbReference type="Proteomes" id="UP001595816">
    <property type="component" value="Unassembled WGS sequence"/>
</dbReference>
<gene>
    <name evidence="3" type="ORF">ACFOZ4_37605</name>
</gene>
<name>A0ABV8M187_9ACTN</name>
<sequence length="169" mass="18283">MNTLKRVLAVVTMIAATGGGVVLTASPASAALPYCNNVSGVSDDAAGLSRYETYVNSSGSYTVSCDMNYLNENGSAGQRRAIKQIQWDLVFCYGQGISIDGEYGPNTRQAVKNVQSYLNTYEGAGLVVDGWAGPNTRKKMKHVATEQTFCVHTSNPSIWPGWEWLDVPY</sequence>
<evidence type="ECO:0000256" key="1">
    <source>
        <dbReference type="SAM" id="SignalP"/>
    </source>
</evidence>
<feature type="chain" id="PRO_5045337653" evidence="1">
    <location>
        <begin position="31"/>
        <end position="169"/>
    </location>
</feature>
<evidence type="ECO:0000313" key="4">
    <source>
        <dbReference type="Proteomes" id="UP001595816"/>
    </source>
</evidence>
<comment type="caution">
    <text evidence="3">The sequence shown here is derived from an EMBL/GenBank/DDBJ whole genome shotgun (WGS) entry which is preliminary data.</text>
</comment>
<dbReference type="Pfam" id="PF01471">
    <property type="entry name" value="PG_binding_1"/>
    <property type="match status" value="1"/>
</dbReference>
<organism evidence="3 4">
    <name type="scientific">Hamadaea flava</name>
    <dbReference type="NCBI Taxonomy" id="1742688"/>
    <lineage>
        <taxon>Bacteria</taxon>
        <taxon>Bacillati</taxon>
        <taxon>Actinomycetota</taxon>
        <taxon>Actinomycetes</taxon>
        <taxon>Micromonosporales</taxon>
        <taxon>Micromonosporaceae</taxon>
        <taxon>Hamadaea</taxon>
    </lineage>
</organism>
<dbReference type="InterPro" id="IPR036366">
    <property type="entry name" value="PGBDSf"/>
</dbReference>
<dbReference type="Gene3D" id="1.10.101.10">
    <property type="entry name" value="PGBD-like superfamily/PGBD"/>
    <property type="match status" value="1"/>
</dbReference>
<keyword evidence="1" id="KW-0732">Signal</keyword>
<dbReference type="EMBL" id="JBHSAY010000029">
    <property type="protein sequence ID" value="MFC4136356.1"/>
    <property type="molecule type" value="Genomic_DNA"/>
</dbReference>
<keyword evidence="4" id="KW-1185">Reference proteome</keyword>
<protein>
    <submittedName>
        <fullName evidence="3">Peptidoglycan-binding protein</fullName>
    </submittedName>
</protein>
<dbReference type="RefSeq" id="WP_253750954.1">
    <property type="nucleotide sequence ID" value="NZ_JAMZDZ010000001.1"/>
</dbReference>
<reference evidence="4" key="1">
    <citation type="journal article" date="2019" name="Int. J. Syst. Evol. Microbiol.">
        <title>The Global Catalogue of Microorganisms (GCM) 10K type strain sequencing project: providing services to taxonomists for standard genome sequencing and annotation.</title>
        <authorList>
            <consortium name="The Broad Institute Genomics Platform"/>
            <consortium name="The Broad Institute Genome Sequencing Center for Infectious Disease"/>
            <person name="Wu L."/>
            <person name="Ma J."/>
        </authorList>
    </citation>
    <scope>NUCLEOTIDE SEQUENCE [LARGE SCALE GENOMIC DNA]</scope>
    <source>
        <strain evidence="4">CGMCC 4.7289</strain>
    </source>
</reference>
<dbReference type="SUPFAM" id="SSF47090">
    <property type="entry name" value="PGBD-like"/>
    <property type="match status" value="1"/>
</dbReference>
<proteinExistence type="predicted"/>
<evidence type="ECO:0000313" key="3">
    <source>
        <dbReference type="EMBL" id="MFC4136356.1"/>
    </source>
</evidence>
<accession>A0ABV8M187</accession>
<feature type="domain" description="Peptidoglycan binding-like" evidence="2">
    <location>
        <begin position="81"/>
        <end position="140"/>
    </location>
</feature>
<evidence type="ECO:0000259" key="2">
    <source>
        <dbReference type="Pfam" id="PF01471"/>
    </source>
</evidence>